<keyword evidence="5" id="KW-1185">Reference proteome</keyword>
<proteinExistence type="predicted"/>
<feature type="compositionally biased region" description="Gly residues" evidence="3">
    <location>
        <begin position="239"/>
        <end position="254"/>
    </location>
</feature>
<dbReference type="InterPro" id="IPR000504">
    <property type="entry name" value="RRM_dom"/>
</dbReference>
<dbReference type="InterPro" id="IPR012677">
    <property type="entry name" value="Nucleotide-bd_a/b_plait_sf"/>
</dbReference>
<evidence type="ECO:0000259" key="4">
    <source>
        <dbReference type="PROSITE" id="PS50102"/>
    </source>
</evidence>
<dbReference type="PROSITE" id="PS50102">
    <property type="entry name" value="RRM"/>
    <property type="match status" value="1"/>
</dbReference>
<feature type="compositionally biased region" description="Gly residues" evidence="3">
    <location>
        <begin position="87"/>
        <end position="114"/>
    </location>
</feature>
<gene>
    <name evidence="6" type="primary">LOC131805877</name>
</gene>
<feature type="region of interest" description="Disordered" evidence="3">
    <location>
        <begin position="160"/>
        <end position="522"/>
    </location>
</feature>
<feature type="compositionally biased region" description="Gly residues" evidence="3">
    <location>
        <begin position="489"/>
        <end position="506"/>
    </location>
</feature>
<name>A0ABM3VII1_MUSDO</name>
<feature type="compositionally biased region" description="Gly residues" evidence="3">
    <location>
        <begin position="375"/>
        <end position="412"/>
    </location>
</feature>
<evidence type="ECO:0000256" key="3">
    <source>
        <dbReference type="SAM" id="MobiDB-lite"/>
    </source>
</evidence>
<reference evidence="6" key="1">
    <citation type="submission" date="2025-08" db="UniProtKB">
        <authorList>
            <consortium name="RefSeq"/>
        </authorList>
    </citation>
    <scope>IDENTIFICATION</scope>
    <source>
        <strain evidence="6">Aabys</strain>
        <tissue evidence="6">Whole body</tissue>
    </source>
</reference>
<dbReference type="SMART" id="SM00360">
    <property type="entry name" value="RRM"/>
    <property type="match status" value="1"/>
</dbReference>
<accession>A0ABM3VII1</accession>
<evidence type="ECO:0000256" key="2">
    <source>
        <dbReference type="PROSITE-ProRule" id="PRU00176"/>
    </source>
</evidence>
<organism evidence="5 6">
    <name type="scientific">Musca domestica</name>
    <name type="common">House fly</name>
    <dbReference type="NCBI Taxonomy" id="7370"/>
    <lineage>
        <taxon>Eukaryota</taxon>
        <taxon>Metazoa</taxon>
        <taxon>Ecdysozoa</taxon>
        <taxon>Arthropoda</taxon>
        <taxon>Hexapoda</taxon>
        <taxon>Insecta</taxon>
        <taxon>Pterygota</taxon>
        <taxon>Neoptera</taxon>
        <taxon>Endopterygota</taxon>
        <taxon>Diptera</taxon>
        <taxon>Brachycera</taxon>
        <taxon>Muscomorpha</taxon>
        <taxon>Muscoidea</taxon>
        <taxon>Muscidae</taxon>
        <taxon>Musca</taxon>
    </lineage>
</organism>
<dbReference type="Gene3D" id="3.30.70.330">
    <property type="match status" value="1"/>
</dbReference>
<dbReference type="InterPro" id="IPR035979">
    <property type="entry name" value="RBD_domain_sf"/>
</dbReference>
<dbReference type="GeneID" id="131805877"/>
<feature type="compositionally biased region" description="Gly residues" evidence="3">
    <location>
        <begin position="469"/>
        <end position="480"/>
    </location>
</feature>
<evidence type="ECO:0000256" key="1">
    <source>
        <dbReference type="ARBA" id="ARBA00022884"/>
    </source>
</evidence>
<protein>
    <submittedName>
        <fullName evidence="6">Uncharacterized protein LOC131805877 isoform X1</fullName>
    </submittedName>
</protein>
<dbReference type="RefSeq" id="XP_058985610.1">
    <property type="nucleotide sequence ID" value="XM_059129627.1"/>
</dbReference>
<sequence length="522" mass="52425">MAVSIAFSAQPTKVFVGSLPPGTKPEELRHLFENYGVVVECDVMNRCGFVHMKNPAMAEKAIQALNASEFKGQSIVVEHGRPKERGGGPQGGGPNQVGRGGGPQRGGGRGGVGFPGNIQHSNKAKQVATLQLASVILDLLNDQNQTENIAGGGGGGGGFLIGTGSGSGGGPMGGGGPRGGRSGGGNFQGGRGGGPQNMSGPGPMRNQGFKNERSAPYPSQNMNAGGPQGGGKFNQNRSGGMGGGGPGGNFGQNRGGNFNNSGDNGNWNNVSGGLGPRGGPNRSGGAGSGNFQNQGRVGGGGGFNDNFSSGFSGNMNNVPAGNFGGQQDRRGFTLPTNQPPKYGVAGNQQGSGFGGDLGFGNDDGLFQRRNHNGPNMGGGPVGGNNMGGGNFNRGGNRGGGFNNRGGPNGGPVGSPQQQGGFKKNFASNNMNVSDDYQQQFPPLSSGNDFPQQGNFGNNRGANVGHRSGNFGGGFNRGGNTQGNMPRNGGPLGRGSFGGVSGGGSGGNMNRNAPRQNMPNRRY</sequence>
<feature type="region of interest" description="Disordered" evidence="3">
    <location>
        <begin position="80"/>
        <end position="119"/>
    </location>
</feature>
<feature type="compositionally biased region" description="Gly residues" evidence="3">
    <location>
        <begin position="349"/>
        <end position="358"/>
    </location>
</feature>
<evidence type="ECO:0000313" key="6">
    <source>
        <dbReference type="RefSeq" id="XP_058985610.1"/>
    </source>
</evidence>
<dbReference type="Pfam" id="PF00076">
    <property type="entry name" value="RRM_1"/>
    <property type="match status" value="1"/>
</dbReference>
<feature type="compositionally biased region" description="Polar residues" evidence="3">
    <location>
        <begin position="414"/>
        <end position="460"/>
    </location>
</feature>
<feature type="compositionally biased region" description="Low complexity" evidence="3">
    <location>
        <begin position="304"/>
        <end position="317"/>
    </location>
</feature>
<dbReference type="Proteomes" id="UP001652621">
    <property type="component" value="Unplaced"/>
</dbReference>
<dbReference type="SUPFAM" id="SSF54928">
    <property type="entry name" value="RNA-binding domain, RBD"/>
    <property type="match status" value="1"/>
</dbReference>
<dbReference type="PANTHER" id="PTHR48025:SF1">
    <property type="entry name" value="RRM DOMAIN-CONTAINING PROTEIN"/>
    <property type="match status" value="1"/>
</dbReference>
<evidence type="ECO:0000313" key="5">
    <source>
        <dbReference type="Proteomes" id="UP001652621"/>
    </source>
</evidence>
<feature type="compositionally biased region" description="Gly residues" evidence="3">
    <location>
        <begin position="160"/>
        <end position="195"/>
    </location>
</feature>
<feature type="compositionally biased region" description="Gly residues" evidence="3">
    <location>
        <begin position="272"/>
        <end position="288"/>
    </location>
</feature>
<feature type="compositionally biased region" description="Low complexity" evidence="3">
    <location>
        <begin position="255"/>
        <end position="271"/>
    </location>
</feature>
<dbReference type="PANTHER" id="PTHR48025">
    <property type="entry name" value="OS02G0815200 PROTEIN"/>
    <property type="match status" value="1"/>
</dbReference>
<feature type="compositionally biased region" description="Polar residues" evidence="3">
    <location>
        <begin position="507"/>
        <end position="522"/>
    </location>
</feature>
<dbReference type="InterPro" id="IPR050502">
    <property type="entry name" value="Euk_RNA-bind_prot"/>
</dbReference>
<feature type="domain" description="RRM" evidence="4">
    <location>
        <begin position="12"/>
        <end position="82"/>
    </location>
</feature>
<keyword evidence="1 2" id="KW-0694">RNA-binding</keyword>